<organism evidence="1 2">
    <name type="scientific">Schistosoma mattheei</name>
    <dbReference type="NCBI Taxonomy" id="31246"/>
    <lineage>
        <taxon>Eukaryota</taxon>
        <taxon>Metazoa</taxon>
        <taxon>Spiralia</taxon>
        <taxon>Lophotrochozoa</taxon>
        <taxon>Platyhelminthes</taxon>
        <taxon>Trematoda</taxon>
        <taxon>Digenea</taxon>
        <taxon>Strigeidida</taxon>
        <taxon>Schistosomatoidea</taxon>
        <taxon>Schistosomatidae</taxon>
        <taxon>Schistosoma</taxon>
    </lineage>
</organism>
<sequence>MLSSQGQFSKNLNKIDREDWYFDVSHQILHTEVLFSFQDEHEIQIVHSIMDFLYALQLYFDVFWSQQLKTLLDKVNCFFLHLNHLVYDLDGFLLIDHVVLYKYRPH</sequence>
<protein>
    <submittedName>
        <fullName evidence="1">Uncharacterized protein</fullName>
    </submittedName>
</protein>
<dbReference type="EMBL" id="UZAL01035666">
    <property type="protein sequence ID" value="VDP68191.1"/>
    <property type="molecule type" value="Genomic_DNA"/>
</dbReference>
<evidence type="ECO:0000313" key="2">
    <source>
        <dbReference type="Proteomes" id="UP000269396"/>
    </source>
</evidence>
<evidence type="ECO:0000313" key="1">
    <source>
        <dbReference type="EMBL" id="VDP68191.1"/>
    </source>
</evidence>
<proteinExistence type="predicted"/>
<accession>A0A183PLP9</accession>
<reference evidence="1 2" key="1">
    <citation type="submission" date="2018-11" db="EMBL/GenBank/DDBJ databases">
        <authorList>
            <consortium name="Pathogen Informatics"/>
        </authorList>
    </citation>
    <scope>NUCLEOTIDE SEQUENCE [LARGE SCALE GENOMIC DNA]</scope>
    <source>
        <strain>Denwood</strain>
        <strain evidence="2">Zambia</strain>
    </source>
</reference>
<name>A0A183PLP9_9TREM</name>
<dbReference type="AlphaFoldDB" id="A0A183PLP9"/>
<gene>
    <name evidence="1" type="ORF">SMTD_LOCUS15285</name>
</gene>
<dbReference type="Proteomes" id="UP000269396">
    <property type="component" value="Unassembled WGS sequence"/>
</dbReference>
<keyword evidence="2" id="KW-1185">Reference proteome</keyword>